<sequence>MTRLMPVAGRAERGALAPPVLFWCDTTARQPFETGIQRVTRRLARGLEACGLDVVPVGWDAGRRLMRPLGDAGAAGPDRFEAASGGDWLILPEIPSTLLGEDIDPIRLARASGLRVAAIVHDLIPIRLAHLYSPAQTLLYRRYFRMLARADLVLATTRLVAGHLRAYLEGEGLPVPEIGVVPLPAQFADRPRLREALPPRAAGEPLRLLAVSTWEPRKNLPRLLRALDRAQRSHGAAIRLTLVGRRGASAALDAEIEGLLAGLPQAQATERIDDDALVALYRSHHASVYPSCDEGFGLPVLESLWLGRPCLCHAGSAMAEVAPGGGTLMLDMGGEAAIADGLGRLAREPGLLDRLSGEARGRPLRDWTDYAADVADRTGLGGRG</sequence>
<dbReference type="Pfam" id="PF13692">
    <property type="entry name" value="Glyco_trans_1_4"/>
    <property type="match status" value="1"/>
</dbReference>
<gene>
    <name evidence="2" type="ORF">LKMONMHP_4292</name>
</gene>
<dbReference type="RefSeq" id="WP_238313894.1">
    <property type="nucleotide sequence ID" value="NZ_BPQV01000015.1"/>
</dbReference>
<accession>A0ABQ4TEA0</accession>
<evidence type="ECO:0000256" key="1">
    <source>
        <dbReference type="ARBA" id="ARBA00022679"/>
    </source>
</evidence>
<evidence type="ECO:0000313" key="2">
    <source>
        <dbReference type="EMBL" id="GJE29411.1"/>
    </source>
</evidence>
<dbReference type="PANTHER" id="PTHR46401">
    <property type="entry name" value="GLYCOSYLTRANSFERASE WBBK-RELATED"/>
    <property type="match status" value="1"/>
</dbReference>
<dbReference type="Proteomes" id="UP001055156">
    <property type="component" value="Unassembled WGS sequence"/>
</dbReference>
<dbReference type="Gene3D" id="3.40.50.2000">
    <property type="entry name" value="Glycogen Phosphorylase B"/>
    <property type="match status" value="1"/>
</dbReference>
<dbReference type="EMBL" id="BPQV01000015">
    <property type="protein sequence ID" value="GJE29411.1"/>
    <property type="molecule type" value="Genomic_DNA"/>
</dbReference>
<dbReference type="PANTHER" id="PTHR46401:SF2">
    <property type="entry name" value="GLYCOSYLTRANSFERASE WBBK-RELATED"/>
    <property type="match status" value="1"/>
</dbReference>
<comment type="caution">
    <text evidence="2">The sequence shown here is derived from an EMBL/GenBank/DDBJ whole genome shotgun (WGS) entry which is preliminary data.</text>
</comment>
<organism evidence="2 3">
    <name type="scientific">Methylobacterium organophilum</name>
    <dbReference type="NCBI Taxonomy" id="410"/>
    <lineage>
        <taxon>Bacteria</taxon>
        <taxon>Pseudomonadati</taxon>
        <taxon>Pseudomonadota</taxon>
        <taxon>Alphaproteobacteria</taxon>
        <taxon>Hyphomicrobiales</taxon>
        <taxon>Methylobacteriaceae</taxon>
        <taxon>Methylobacterium</taxon>
    </lineage>
</organism>
<protein>
    <recommendedName>
        <fullName evidence="4">Glycosyl transferase group 1</fullName>
    </recommendedName>
</protein>
<evidence type="ECO:0000313" key="3">
    <source>
        <dbReference type="Proteomes" id="UP001055156"/>
    </source>
</evidence>
<dbReference type="SUPFAM" id="SSF53756">
    <property type="entry name" value="UDP-Glycosyltransferase/glycogen phosphorylase"/>
    <property type="match status" value="1"/>
</dbReference>
<name>A0ABQ4TEA0_METOR</name>
<keyword evidence="1" id="KW-0808">Transferase</keyword>
<reference evidence="2" key="2">
    <citation type="submission" date="2021-08" db="EMBL/GenBank/DDBJ databases">
        <authorList>
            <person name="Tani A."/>
            <person name="Ola A."/>
            <person name="Ogura Y."/>
            <person name="Katsura K."/>
            <person name="Hayashi T."/>
        </authorList>
    </citation>
    <scope>NUCLEOTIDE SEQUENCE</scope>
    <source>
        <strain evidence="2">NBRC 15689</strain>
    </source>
</reference>
<keyword evidence="3" id="KW-1185">Reference proteome</keyword>
<proteinExistence type="predicted"/>
<reference evidence="2" key="1">
    <citation type="journal article" date="2021" name="Front. Microbiol.">
        <title>Comprehensive Comparative Genomics and Phenotyping of Methylobacterium Species.</title>
        <authorList>
            <person name="Alessa O."/>
            <person name="Ogura Y."/>
            <person name="Fujitani Y."/>
            <person name="Takami H."/>
            <person name="Hayashi T."/>
            <person name="Sahin N."/>
            <person name="Tani A."/>
        </authorList>
    </citation>
    <scope>NUCLEOTIDE SEQUENCE</scope>
    <source>
        <strain evidence="2">NBRC 15689</strain>
    </source>
</reference>
<evidence type="ECO:0008006" key="4">
    <source>
        <dbReference type="Google" id="ProtNLM"/>
    </source>
</evidence>